<dbReference type="Proteomes" id="UP001642484">
    <property type="component" value="Unassembled WGS sequence"/>
</dbReference>
<organism evidence="1 2">
    <name type="scientific">Durusdinium trenchii</name>
    <dbReference type="NCBI Taxonomy" id="1381693"/>
    <lineage>
        <taxon>Eukaryota</taxon>
        <taxon>Sar</taxon>
        <taxon>Alveolata</taxon>
        <taxon>Dinophyceae</taxon>
        <taxon>Suessiales</taxon>
        <taxon>Symbiodiniaceae</taxon>
        <taxon>Durusdinium</taxon>
    </lineage>
</organism>
<sequence>MNSSIDFICLTGSMPDTPAALLTQMSAEVDGSMLEIGHAYTVCIDLGANYTAGSSGFVAYVSGVTSADPFVYPTSQHSFTLICDGCSDTTQIFLGTEECQVLWSPRAILATAGVLDWTSYLDATALQVGMYYQLCVDLDGENQTLQGGPTGLDVFVSAVLDYERPIDGVFRANLAQKIRLMCSSCSRAAEAFLGESCRMFGENTTASAPATLSPRAVFQFDGVIWSVEIDASDLHPGGRYRLCIDMDGQATGLTAGDTGLTVYLSPAKELDPLTILPLPQQTVGPFACEVCSEVTRAYLGVECPGHITGLVGAYNPGDTDPQDLNQTNDTALPGKWFKSSGDGGLLANPDGVGWVVTLNAENLTAGYHYRLCLDLDGFDTALGFGDTGVKVSVVAELPVAPEPAPEINLSSVNSSNSSILDADAG</sequence>
<keyword evidence="2" id="KW-1185">Reference proteome</keyword>
<dbReference type="EMBL" id="CAXAMN010022733">
    <property type="protein sequence ID" value="CAK9072368.1"/>
    <property type="molecule type" value="Genomic_DNA"/>
</dbReference>
<comment type="caution">
    <text evidence="1">The sequence shown here is derived from an EMBL/GenBank/DDBJ whole genome shotgun (WGS) entry which is preliminary data.</text>
</comment>
<evidence type="ECO:0008006" key="3">
    <source>
        <dbReference type="Google" id="ProtNLM"/>
    </source>
</evidence>
<reference evidence="1 2" key="1">
    <citation type="submission" date="2024-02" db="EMBL/GenBank/DDBJ databases">
        <authorList>
            <person name="Chen Y."/>
            <person name="Shah S."/>
            <person name="Dougan E. K."/>
            <person name="Thang M."/>
            <person name="Chan C."/>
        </authorList>
    </citation>
    <scope>NUCLEOTIDE SEQUENCE [LARGE SCALE GENOMIC DNA]</scope>
</reference>
<evidence type="ECO:0000313" key="2">
    <source>
        <dbReference type="Proteomes" id="UP001642484"/>
    </source>
</evidence>
<evidence type="ECO:0000313" key="1">
    <source>
        <dbReference type="EMBL" id="CAK9072368.1"/>
    </source>
</evidence>
<gene>
    <name evidence="1" type="ORF">CCMP2556_LOCUS35602</name>
</gene>
<proteinExistence type="predicted"/>
<feature type="non-terminal residue" evidence="1">
    <location>
        <position position="425"/>
    </location>
</feature>
<name>A0ABP0P9Q3_9DINO</name>
<protein>
    <recommendedName>
        <fullName evidence="3">Subtilisin</fullName>
    </recommendedName>
</protein>
<accession>A0ABP0P9Q3</accession>